<reference evidence="1 2" key="1">
    <citation type="journal article" date="2016" name="Nat. Commun.">
        <title>Thousands of microbial genomes shed light on interconnected biogeochemical processes in an aquifer system.</title>
        <authorList>
            <person name="Anantharaman K."/>
            <person name="Brown C.T."/>
            <person name="Hug L.A."/>
            <person name="Sharon I."/>
            <person name="Castelle C.J."/>
            <person name="Probst A.J."/>
            <person name="Thomas B.C."/>
            <person name="Singh A."/>
            <person name="Wilkins M.J."/>
            <person name="Karaoz U."/>
            <person name="Brodie E.L."/>
            <person name="Williams K.H."/>
            <person name="Hubbard S.S."/>
            <person name="Banfield J.F."/>
        </authorList>
    </citation>
    <scope>NUCLEOTIDE SEQUENCE [LARGE SCALE GENOMIC DNA]</scope>
</reference>
<gene>
    <name evidence="1" type="ORF">A2738_01500</name>
</gene>
<dbReference type="InterPro" id="IPR036271">
    <property type="entry name" value="Tet_transcr_reg_TetR-rel_C_sf"/>
</dbReference>
<evidence type="ECO:0008006" key="3">
    <source>
        <dbReference type="Google" id="ProtNLM"/>
    </source>
</evidence>
<name>A0A1F6VG28_9BACT</name>
<dbReference type="AlphaFoldDB" id="A0A1F6VG28"/>
<dbReference type="Proteomes" id="UP000178235">
    <property type="component" value="Unassembled WGS sequence"/>
</dbReference>
<dbReference type="Gene3D" id="1.10.357.10">
    <property type="entry name" value="Tetracycline Repressor, domain 2"/>
    <property type="match status" value="1"/>
</dbReference>
<dbReference type="SUPFAM" id="SSF46689">
    <property type="entry name" value="Homeodomain-like"/>
    <property type="match status" value="1"/>
</dbReference>
<evidence type="ECO:0000313" key="2">
    <source>
        <dbReference type="Proteomes" id="UP000178235"/>
    </source>
</evidence>
<protein>
    <recommendedName>
        <fullName evidence="3">HTH tetR-type domain-containing protein</fullName>
    </recommendedName>
</protein>
<dbReference type="EMBL" id="MFTS01000003">
    <property type="protein sequence ID" value="OGI68538.1"/>
    <property type="molecule type" value="Genomic_DNA"/>
</dbReference>
<sequence length="242" mass="27631">MLQRFCRLSTKYTEYQQRKGNTVKSIKKQLTGREVVLGAAHELILRDGLKSLDIKELAARSKMTRANIYLIFGSEPRSVIYESIIGEFLQRAQNSITTALITSPPNFNNVEKLASILRVTLHFFHENPQPGKVVLLWLDMSHSAYRPIRQIFKHIDHVVDQAIKKDEIIVGFSSVQIRQILFAVMYGLLRAFYLEEEQIGVRIKKEVMQTFVHRGVLQVLSGLCSAHTRAQIDEQINALPAS</sequence>
<evidence type="ECO:0000313" key="1">
    <source>
        <dbReference type="EMBL" id="OGI68538.1"/>
    </source>
</evidence>
<dbReference type="SUPFAM" id="SSF48498">
    <property type="entry name" value="Tetracyclin repressor-like, C-terminal domain"/>
    <property type="match status" value="1"/>
</dbReference>
<comment type="caution">
    <text evidence="1">The sequence shown here is derived from an EMBL/GenBank/DDBJ whole genome shotgun (WGS) entry which is preliminary data.</text>
</comment>
<dbReference type="InterPro" id="IPR009057">
    <property type="entry name" value="Homeodomain-like_sf"/>
</dbReference>
<proteinExistence type="predicted"/>
<organism evidence="1 2">
    <name type="scientific">Candidatus Nomurabacteria bacterium RIFCSPHIGHO2_01_FULL_42_15</name>
    <dbReference type="NCBI Taxonomy" id="1801742"/>
    <lineage>
        <taxon>Bacteria</taxon>
        <taxon>Candidatus Nomuraibacteriota</taxon>
    </lineage>
</organism>
<accession>A0A1F6VG28</accession>